<sequence>MECLSLRRRNAKNSRGLQVRTWYFRVRNTARKRKKSRGSSGGSREGDERRQGGPDLDQLHRSSAAARQEGAARLASGPRCRSS</sequence>
<reference evidence="2 3" key="1">
    <citation type="submission" date="2020-02" db="EMBL/GenBank/DDBJ databases">
        <authorList>
            <person name="Ferguson B K."/>
        </authorList>
    </citation>
    <scope>NUCLEOTIDE SEQUENCE [LARGE SCALE GENOMIC DNA]</scope>
</reference>
<keyword evidence="3" id="KW-1185">Reference proteome</keyword>
<feature type="compositionally biased region" description="Low complexity" evidence="1">
    <location>
        <begin position="61"/>
        <end position="76"/>
    </location>
</feature>
<dbReference type="EMBL" id="CADCXV010000645">
    <property type="protein sequence ID" value="CAB0031402.1"/>
    <property type="molecule type" value="Genomic_DNA"/>
</dbReference>
<protein>
    <submittedName>
        <fullName evidence="2">Uncharacterized protein</fullName>
    </submittedName>
</protein>
<accession>A0A6H5I145</accession>
<organism evidence="2 3">
    <name type="scientific">Trichogramma brassicae</name>
    <dbReference type="NCBI Taxonomy" id="86971"/>
    <lineage>
        <taxon>Eukaryota</taxon>
        <taxon>Metazoa</taxon>
        <taxon>Ecdysozoa</taxon>
        <taxon>Arthropoda</taxon>
        <taxon>Hexapoda</taxon>
        <taxon>Insecta</taxon>
        <taxon>Pterygota</taxon>
        <taxon>Neoptera</taxon>
        <taxon>Endopterygota</taxon>
        <taxon>Hymenoptera</taxon>
        <taxon>Apocrita</taxon>
        <taxon>Proctotrupomorpha</taxon>
        <taxon>Chalcidoidea</taxon>
        <taxon>Trichogrammatidae</taxon>
        <taxon>Trichogramma</taxon>
    </lineage>
</organism>
<name>A0A6H5I145_9HYME</name>
<dbReference type="AlphaFoldDB" id="A0A6H5I145"/>
<dbReference type="Proteomes" id="UP000479190">
    <property type="component" value="Unassembled WGS sequence"/>
</dbReference>
<evidence type="ECO:0000313" key="2">
    <source>
        <dbReference type="EMBL" id="CAB0031402.1"/>
    </source>
</evidence>
<proteinExistence type="predicted"/>
<feature type="compositionally biased region" description="Basic and acidic residues" evidence="1">
    <location>
        <begin position="44"/>
        <end position="60"/>
    </location>
</feature>
<feature type="region of interest" description="Disordered" evidence="1">
    <location>
        <begin position="28"/>
        <end position="83"/>
    </location>
</feature>
<gene>
    <name evidence="2" type="ORF">TBRA_LOCUS3371</name>
</gene>
<evidence type="ECO:0000313" key="3">
    <source>
        <dbReference type="Proteomes" id="UP000479190"/>
    </source>
</evidence>
<feature type="compositionally biased region" description="Basic residues" evidence="1">
    <location>
        <begin position="28"/>
        <end position="37"/>
    </location>
</feature>
<evidence type="ECO:0000256" key="1">
    <source>
        <dbReference type="SAM" id="MobiDB-lite"/>
    </source>
</evidence>